<evidence type="ECO:0000256" key="1">
    <source>
        <dbReference type="SAM" id="MobiDB-lite"/>
    </source>
</evidence>
<dbReference type="PANTHER" id="PTHR21530:SF5">
    <property type="entry name" value="TRAB FAMILY PROTEIN"/>
    <property type="match status" value="1"/>
</dbReference>
<dbReference type="Proteomes" id="UP000316621">
    <property type="component" value="Chromosome 11"/>
</dbReference>
<dbReference type="InterPro" id="IPR046345">
    <property type="entry name" value="TraB_PrgY-like"/>
</dbReference>
<proteinExistence type="predicted"/>
<sequence length="257" mass="29338">MSDDLLRVSTTNLSSQSETSHYQHGIPGIPTDGKVVLLKNSSNGALIYLVGTNHHSVKKVIDNVKPDVVPIEQCEKRARSLMKLKPKHATLYKLFRFSMRTPGGLGVKLGMFLTNCQLRRLFAHGIFPGLDFKVAMEESSRVGARCFYIDQDIDVIDQQSPKSSLFDLLMETFCTKARGEVEYTRSYAHEMYSLHKKLFPDRQQQRYRTMISSPLQHELYILVSTFSEIFARHSSPPLGLLQEGQLVFSDPWRQQLQ</sequence>
<dbReference type="AlphaFoldDB" id="A0A4Y7LGN8"/>
<reference evidence="2 3" key="1">
    <citation type="journal article" date="2018" name="Science">
        <title>The opium poppy genome and morphinan production.</title>
        <authorList>
            <person name="Guo L."/>
            <person name="Winzer T."/>
            <person name="Yang X."/>
            <person name="Li Y."/>
            <person name="Ning Z."/>
            <person name="He Z."/>
            <person name="Teodor R."/>
            <person name="Lu Y."/>
            <person name="Bowser T.A."/>
            <person name="Graham I.A."/>
            <person name="Ye K."/>
        </authorList>
    </citation>
    <scope>NUCLEOTIDE SEQUENCE [LARGE SCALE GENOMIC DNA]</scope>
    <source>
        <strain evidence="3">cv. HN1</strain>
        <tissue evidence="2">Leaves</tissue>
    </source>
</reference>
<evidence type="ECO:0000313" key="2">
    <source>
        <dbReference type="EMBL" id="RZC84664.1"/>
    </source>
</evidence>
<keyword evidence="3" id="KW-1185">Reference proteome</keyword>
<dbReference type="CDD" id="cd14726">
    <property type="entry name" value="TraB_PrgY-like"/>
    <property type="match status" value="1"/>
</dbReference>
<dbReference type="PANTHER" id="PTHR21530">
    <property type="entry name" value="PHEROMONE SHUTDOWN PROTEIN"/>
    <property type="match status" value="1"/>
</dbReference>
<organism evidence="2 3">
    <name type="scientific">Papaver somniferum</name>
    <name type="common">Opium poppy</name>
    <dbReference type="NCBI Taxonomy" id="3469"/>
    <lineage>
        <taxon>Eukaryota</taxon>
        <taxon>Viridiplantae</taxon>
        <taxon>Streptophyta</taxon>
        <taxon>Embryophyta</taxon>
        <taxon>Tracheophyta</taxon>
        <taxon>Spermatophyta</taxon>
        <taxon>Magnoliopsida</taxon>
        <taxon>Ranunculales</taxon>
        <taxon>Papaveraceae</taxon>
        <taxon>Papaveroideae</taxon>
        <taxon>Papaver</taxon>
    </lineage>
</organism>
<gene>
    <name evidence="2" type="ORF">C5167_047448</name>
</gene>
<name>A0A4Y7LGN8_PAPSO</name>
<protein>
    <submittedName>
        <fullName evidence="2">Uncharacterized protein</fullName>
    </submittedName>
</protein>
<feature type="region of interest" description="Disordered" evidence="1">
    <location>
        <begin position="1"/>
        <end position="24"/>
    </location>
</feature>
<evidence type="ECO:0000313" key="3">
    <source>
        <dbReference type="Proteomes" id="UP000316621"/>
    </source>
</evidence>
<dbReference type="EMBL" id="CM010725">
    <property type="protein sequence ID" value="RZC84664.1"/>
    <property type="molecule type" value="Genomic_DNA"/>
</dbReference>
<dbReference type="Gramene" id="RZC84664">
    <property type="protein sequence ID" value="RZC84664"/>
    <property type="gene ID" value="C5167_047448"/>
</dbReference>
<accession>A0A4Y7LGN8</accession>
<feature type="compositionally biased region" description="Polar residues" evidence="1">
    <location>
        <begin position="8"/>
        <end position="22"/>
    </location>
</feature>